<sequence>MQQPVIATFYDHILDISKQEGCSVGEALQEAKKLGVAALEVSCFNTAGRAEELSHELASAGLGVTTMPAFFSFESDGEVENRAKGIFEDAKAIGAKTLLVIPGFIPEGEDPEECTRRRIERTKRLSELADREGLALTMEDFDNESSPIATSRGMLRFMDAVPGLSACFDTGNFYFAGEDALEAYERLRGRIGHVHLKDRALGTDFGTEQRRTTSGGPMNPSPVGAGVIPMRELLDRIRAGGYRGAYTIEHYGAGPMLECLKRSVEWLVQRL</sequence>
<dbReference type="SUPFAM" id="SSF51658">
    <property type="entry name" value="Xylose isomerase-like"/>
    <property type="match status" value="1"/>
</dbReference>
<reference evidence="5" key="2">
    <citation type="submission" date="2017-05" db="EMBL/GenBank/DDBJ databases">
        <title>Improved OligoMM genomes.</title>
        <authorList>
            <person name="Garzetti D."/>
        </authorList>
    </citation>
    <scope>NUCLEOTIDE SEQUENCE [LARGE SCALE GENOMIC DNA]</scope>
    <source>
        <strain evidence="5">KB18</strain>
    </source>
</reference>
<name>A0A1Z2XT27_9FIRM</name>
<protein>
    <submittedName>
        <fullName evidence="4">Sugar phosphate isomerase/epimerase</fullName>
    </submittedName>
</protein>
<organism evidence="4 6">
    <name type="scientific">Acutalibacter muris</name>
    <dbReference type="NCBI Taxonomy" id="1796620"/>
    <lineage>
        <taxon>Bacteria</taxon>
        <taxon>Bacillati</taxon>
        <taxon>Bacillota</taxon>
        <taxon>Clostridia</taxon>
        <taxon>Eubacteriales</taxon>
        <taxon>Acutalibacteraceae</taxon>
        <taxon>Acutalibacter</taxon>
    </lineage>
</organism>
<evidence type="ECO:0000313" key="3">
    <source>
        <dbReference type="EMBL" id="ASB41604.1"/>
    </source>
</evidence>
<dbReference type="InterPro" id="IPR036237">
    <property type="entry name" value="Xyl_isomerase-like_sf"/>
</dbReference>
<gene>
    <name evidence="3" type="ORF">ADH66_13625</name>
    <name evidence="4" type="ORF">I5Q82_03965</name>
</gene>
<dbReference type="RefSeq" id="WP_066539602.1">
    <property type="nucleotide sequence ID" value="NZ_CP021422.1"/>
</dbReference>
<proteinExistence type="predicted"/>
<dbReference type="EMBL" id="CP021422">
    <property type="protein sequence ID" value="ASB41604.1"/>
    <property type="molecule type" value="Genomic_DNA"/>
</dbReference>
<evidence type="ECO:0000256" key="1">
    <source>
        <dbReference type="SAM" id="MobiDB-lite"/>
    </source>
</evidence>
<dbReference type="GO" id="GO:0016853">
    <property type="term" value="F:isomerase activity"/>
    <property type="evidence" value="ECO:0007669"/>
    <property type="project" value="UniProtKB-KW"/>
</dbReference>
<feature type="domain" description="Xylose isomerase-like TIM barrel" evidence="2">
    <location>
        <begin position="28"/>
        <end position="267"/>
    </location>
</feature>
<dbReference type="Proteomes" id="UP000596035">
    <property type="component" value="Chromosome"/>
</dbReference>
<dbReference type="PANTHER" id="PTHR12110:SF41">
    <property type="entry name" value="INOSOSE DEHYDRATASE"/>
    <property type="match status" value="1"/>
</dbReference>
<evidence type="ECO:0000313" key="4">
    <source>
        <dbReference type="EMBL" id="QQR30863.1"/>
    </source>
</evidence>
<reference evidence="3" key="1">
    <citation type="journal article" date="2017" name="Genome Announc.">
        <title>High-Quality Whole-Genome Sequences of the Oligo-Mouse-Microbiota Bacterial Community.</title>
        <authorList>
            <person name="Garzetti D."/>
            <person name="Brugiroux S."/>
            <person name="Bunk B."/>
            <person name="Pukall R."/>
            <person name="McCoy K.D."/>
            <person name="Macpherson A.J."/>
            <person name="Stecher B."/>
        </authorList>
    </citation>
    <scope>NUCLEOTIDE SEQUENCE</scope>
    <source>
        <strain evidence="3">KB18</strain>
    </source>
</reference>
<dbReference type="InterPro" id="IPR013022">
    <property type="entry name" value="Xyl_isomerase-like_TIM-brl"/>
</dbReference>
<accession>A0A1Z2XT27</accession>
<dbReference type="Gene3D" id="3.20.20.150">
    <property type="entry name" value="Divalent-metal-dependent TIM barrel enzymes"/>
    <property type="match status" value="1"/>
</dbReference>
<evidence type="ECO:0000313" key="5">
    <source>
        <dbReference type="Proteomes" id="UP000196710"/>
    </source>
</evidence>
<dbReference type="Proteomes" id="UP000196710">
    <property type="component" value="Chromosome"/>
</dbReference>
<reference evidence="4 6" key="3">
    <citation type="submission" date="2020-11" db="EMBL/GenBank/DDBJ databases">
        <title>Closed and high quality bacterial genomes of the OMM12 community.</title>
        <authorList>
            <person name="Marbouty M."/>
            <person name="Lamy-Besnier Q."/>
            <person name="Debarbieux L."/>
            <person name="Koszul R."/>
        </authorList>
    </citation>
    <scope>NUCLEOTIDE SEQUENCE [LARGE SCALE GENOMIC DNA]</scope>
    <source>
        <strain evidence="4 6">KB18</strain>
    </source>
</reference>
<evidence type="ECO:0000259" key="2">
    <source>
        <dbReference type="Pfam" id="PF01261"/>
    </source>
</evidence>
<dbReference type="InterPro" id="IPR050312">
    <property type="entry name" value="IolE/XylAMocC-like"/>
</dbReference>
<keyword evidence="4" id="KW-0413">Isomerase</keyword>
<dbReference type="KEGG" id="amur:ADH66_13625"/>
<dbReference type="EMBL" id="CP065321">
    <property type="protein sequence ID" value="QQR30863.1"/>
    <property type="molecule type" value="Genomic_DNA"/>
</dbReference>
<dbReference type="AlphaFoldDB" id="A0A1Z2XT27"/>
<keyword evidence="5" id="KW-1185">Reference proteome</keyword>
<evidence type="ECO:0000313" key="6">
    <source>
        <dbReference type="Proteomes" id="UP000596035"/>
    </source>
</evidence>
<dbReference type="PANTHER" id="PTHR12110">
    <property type="entry name" value="HYDROXYPYRUVATE ISOMERASE"/>
    <property type="match status" value="1"/>
</dbReference>
<dbReference type="Pfam" id="PF01261">
    <property type="entry name" value="AP_endonuc_2"/>
    <property type="match status" value="1"/>
</dbReference>
<feature type="region of interest" description="Disordered" evidence="1">
    <location>
        <begin position="205"/>
        <end position="225"/>
    </location>
</feature>